<gene>
    <name evidence="1" type="ORF">GCM10010911_16870</name>
</gene>
<proteinExistence type="predicted"/>
<keyword evidence="2" id="KW-1185">Reference proteome</keyword>
<accession>A0A916YT39</accession>
<name>A0A916YT39_9BACL</name>
<dbReference type="EMBL" id="BMHP01000001">
    <property type="protein sequence ID" value="GGD59686.1"/>
    <property type="molecule type" value="Genomic_DNA"/>
</dbReference>
<dbReference type="Proteomes" id="UP000612456">
    <property type="component" value="Unassembled WGS sequence"/>
</dbReference>
<protein>
    <submittedName>
        <fullName evidence="1">Uncharacterized protein</fullName>
    </submittedName>
</protein>
<organism evidence="1 2">
    <name type="scientific">Paenibacillus nasutitermitis</name>
    <dbReference type="NCBI Taxonomy" id="1652958"/>
    <lineage>
        <taxon>Bacteria</taxon>
        <taxon>Bacillati</taxon>
        <taxon>Bacillota</taxon>
        <taxon>Bacilli</taxon>
        <taxon>Bacillales</taxon>
        <taxon>Paenibacillaceae</taxon>
        <taxon>Paenibacillus</taxon>
    </lineage>
</organism>
<dbReference type="AlphaFoldDB" id="A0A916YT39"/>
<evidence type="ECO:0000313" key="2">
    <source>
        <dbReference type="Proteomes" id="UP000612456"/>
    </source>
</evidence>
<reference evidence="1" key="2">
    <citation type="submission" date="2020-09" db="EMBL/GenBank/DDBJ databases">
        <authorList>
            <person name="Sun Q."/>
            <person name="Zhou Y."/>
        </authorList>
    </citation>
    <scope>NUCLEOTIDE SEQUENCE</scope>
    <source>
        <strain evidence="1">CGMCC 1.15178</strain>
    </source>
</reference>
<sequence length="59" mass="7010">MTDHYDPLRFTAGQCGRLPFKTAMFEFNGNKMFLTEFGYSFKAPIIPQRNFYHEEEEPL</sequence>
<reference evidence="1" key="1">
    <citation type="journal article" date="2014" name="Int. J. Syst. Evol. Microbiol.">
        <title>Complete genome sequence of Corynebacterium casei LMG S-19264T (=DSM 44701T), isolated from a smear-ripened cheese.</title>
        <authorList>
            <consortium name="US DOE Joint Genome Institute (JGI-PGF)"/>
            <person name="Walter F."/>
            <person name="Albersmeier A."/>
            <person name="Kalinowski J."/>
            <person name="Ruckert C."/>
        </authorList>
    </citation>
    <scope>NUCLEOTIDE SEQUENCE</scope>
    <source>
        <strain evidence="1">CGMCC 1.15178</strain>
    </source>
</reference>
<comment type="caution">
    <text evidence="1">The sequence shown here is derived from an EMBL/GenBank/DDBJ whole genome shotgun (WGS) entry which is preliminary data.</text>
</comment>
<evidence type="ECO:0000313" key="1">
    <source>
        <dbReference type="EMBL" id="GGD59686.1"/>
    </source>
</evidence>